<dbReference type="AlphaFoldDB" id="A0A239GYH0"/>
<dbReference type="InterPro" id="IPR009288">
    <property type="entry name" value="AIG2-like_dom"/>
</dbReference>
<accession>A0A239GYH0</accession>
<dbReference type="Pfam" id="PF06094">
    <property type="entry name" value="GGACT"/>
    <property type="match status" value="1"/>
</dbReference>
<dbReference type="GO" id="GO:0016740">
    <property type="term" value="F:transferase activity"/>
    <property type="evidence" value="ECO:0007669"/>
    <property type="project" value="UniProtKB-KW"/>
</dbReference>
<dbReference type="RefSeq" id="WP_089215464.1">
    <property type="nucleotide sequence ID" value="NZ_FZPA01000004.1"/>
</dbReference>
<evidence type="ECO:0000313" key="2">
    <source>
        <dbReference type="EMBL" id="SNS74256.1"/>
    </source>
</evidence>
<dbReference type="InterPro" id="IPR036568">
    <property type="entry name" value="GGCT-like_sf"/>
</dbReference>
<evidence type="ECO:0000259" key="1">
    <source>
        <dbReference type="Pfam" id="PF06094"/>
    </source>
</evidence>
<feature type="domain" description="Gamma-glutamylcyclotransferase AIG2-like" evidence="1">
    <location>
        <begin position="8"/>
        <end position="115"/>
    </location>
</feature>
<organism evidence="2 3">
    <name type="scientific">Sphingopyxis indica</name>
    <dbReference type="NCBI Taxonomy" id="436663"/>
    <lineage>
        <taxon>Bacteria</taxon>
        <taxon>Pseudomonadati</taxon>
        <taxon>Pseudomonadota</taxon>
        <taxon>Alphaproteobacteria</taxon>
        <taxon>Sphingomonadales</taxon>
        <taxon>Sphingomonadaceae</taxon>
        <taxon>Sphingopyxis</taxon>
    </lineage>
</organism>
<dbReference type="SUPFAM" id="SSF110857">
    <property type="entry name" value="Gamma-glutamyl cyclotransferase-like"/>
    <property type="match status" value="1"/>
</dbReference>
<keyword evidence="3" id="KW-1185">Reference proteome</keyword>
<proteinExistence type="predicted"/>
<gene>
    <name evidence="2" type="ORF">SAMN06295955_104167</name>
</gene>
<name>A0A239GYH0_9SPHN</name>
<dbReference type="Gene3D" id="3.10.490.10">
    <property type="entry name" value="Gamma-glutamyl cyclotransferase-like"/>
    <property type="match status" value="1"/>
</dbReference>
<dbReference type="CDD" id="cd06661">
    <property type="entry name" value="GGCT_like"/>
    <property type="match status" value="1"/>
</dbReference>
<reference evidence="2 3" key="1">
    <citation type="submission" date="2017-06" db="EMBL/GenBank/DDBJ databases">
        <authorList>
            <person name="Kim H.J."/>
            <person name="Triplett B.A."/>
        </authorList>
    </citation>
    <scope>NUCLEOTIDE SEQUENCE [LARGE SCALE GENOMIC DNA]</scope>
    <source>
        <strain evidence="2 3">DS15</strain>
    </source>
</reference>
<dbReference type="OrthoDB" id="9798388at2"/>
<protein>
    <submittedName>
        <fullName evidence="2">Gamma-glutamyl cyclotransferase, AIG2-like</fullName>
    </submittedName>
</protein>
<dbReference type="Proteomes" id="UP000198339">
    <property type="component" value="Unassembled WGS sequence"/>
</dbReference>
<dbReference type="InterPro" id="IPR013024">
    <property type="entry name" value="GGCT-like"/>
</dbReference>
<evidence type="ECO:0000313" key="3">
    <source>
        <dbReference type="Proteomes" id="UP000198339"/>
    </source>
</evidence>
<sequence length="120" mass="13197">MVAAHEPLFAYGSLQRADVQREQIGRQLVGTADALAGFRLGRLAIDDPEVVRRSGETHYPVLTEDAAASQRVAGTLYWLTKTELAAADAYEAEDYERRRVTLESGRTAWAYVAAPGLETE</sequence>
<keyword evidence="2" id="KW-0808">Transferase</keyword>
<dbReference type="EMBL" id="FZPA01000004">
    <property type="protein sequence ID" value="SNS74256.1"/>
    <property type="molecule type" value="Genomic_DNA"/>
</dbReference>